<evidence type="ECO:0000256" key="1">
    <source>
        <dbReference type="ARBA" id="ARBA00004127"/>
    </source>
</evidence>
<gene>
    <name evidence="7" type="ORF">TDSAC_1553</name>
</gene>
<evidence type="ECO:0000313" key="7">
    <source>
        <dbReference type="EMBL" id="AWB10889.1"/>
    </source>
</evidence>
<protein>
    <submittedName>
        <fullName evidence="7">Putative membrane protein</fullName>
    </submittedName>
</protein>
<evidence type="ECO:0000313" key="8">
    <source>
        <dbReference type="Proteomes" id="UP000244792"/>
    </source>
</evidence>
<feature type="domain" description="DUF202" evidence="6">
    <location>
        <begin position="17"/>
        <end position="92"/>
    </location>
</feature>
<feature type="transmembrane region" description="Helical" evidence="5">
    <location>
        <begin position="32"/>
        <end position="52"/>
    </location>
</feature>
<dbReference type="InterPro" id="IPR003807">
    <property type="entry name" value="DUF202"/>
</dbReference>
<name>A0A2R4W255_THEAF</name>
<dbReference type="GO" id="GO:0012505">
    <property type="term" value="C:endomembrane system"/>
    <property type="evidence" value="ECO:0007669"/>
    <property type="project" value="UniProtKB-SubCell"/>
</dbReference>
<dbReference type="RefSeq" id="WP_108309719.1">
    <property type="nucleotide sequence ID" value="NZ_CP020921.1"/>
</dbReference>
<sequence length="128" mass="14828">MFLGRKNNIKEEDAKESMAAVRTLLSWIRTSLGLMAFSVLLDRFDLFIHYLGPTFGIPEEKSLYLYWVAVVFAGLSFLTVIVGLIDYIVVKRRIELGEYRSNAFIYIFYTLIVIFVLSILGYSVFIHR</sequence>
<dbReference type="OrthoDB" id="582337at2"/>
<accession>A0A2R4W255</accession>
<dbReference type="EMBL" id="CP020921">
    <property type="protein sequence ID" value="AWB10889.1"/>
    <property type="molecule type" value="Genomic_DNA"/>
</dbReference>
<feature type="transmembrane region" description="Helical" evidence="5">
    <location>
        <begin position="102"/>
        <end position="125"/>
    </location>
</feature>
<dbReference type="AlphaFoldDB" id="A0A2R4W255"/>
<dbReference type="Proteomes" id="UP000244792">
    <property type="component" value="Chromosome"/>
</dbReference>
<evidence type="ECO:0000256" key="4">
    <source>
        <dbReference type="ARBA" id="ARBA00023136"/>
    </source>
</evidence>
<keyword evidence="2 5" id="KW-0812">Transmembrane</keyword>
<dbReference type="Pfam" id="PF02656">
    <property type="entry name" value="DUF202"/>
    <property type="match status" value="1"/>
</dbReference>
<evidence type="ECO:0000256" key="2">
    <source>
        <dbReference type="ARBA" id="ARBA00022692"/>
    </source>
</evidence>
<keyword evidence="8" id="KW-1185">Reference proteome</keyword>
<proteinExistence type="predicted"/>
<organism evidence="7 8">
    <name type="scientific">Thermodesulfobium acidiphilum</name>
    <dbReference type="NCBI Taxonomy" id="1794699"/>
    <lineage>
        <taxon>Bacteria</taxon>
        <taxon>Pseudomonadati</taxon>
        <taxon>Thermodesulfobiota</taxon>
        <taxon>Thermodesulfobiia</taxon>
        <taxon>Thermodesulfobiales</taxon>
        <taxon>Thermodesulfobiaceae</taxon>
        <taxon>Thermodesulfobium</taxon>
    </lineage>
</organism>
<evidence type="ECO:0000256" key="5">
    <source>
        <dbReference type="SAM" id="Phobius"/>
    </source>
</evidence>
<comment type="subcellular location">
    <subcellularLocation>
        <location evidence="1">Endomembrane system</location>
        <topology evidence="1">Multi-pass membrane protein</topology>
    </subcellularLocation>
</comment>
<keyword evidence="4 5" id="KW-0472">Membrane</keyword>
<evidence type="ECO:0000259" key="6">
    <source>
        <dbReference type="Pfam" id="PF02656"/>
    </source>
</evidence>
<evidence type="ECO:0000256" key="3">
    <source>
        <dbReference type="ARBA" id="ARBA00022989"/>
    </source>
</evidence>
<feature type="transmembrane region" description="Helical" evidence="5">
    <location>
        <begin position="64"/>
        <end position="90"/>
    </location>
</feature>
<reference evidence="7 8" key="1">
    <citation type="submission" date="2017-04" db="EMBL/GenBank/DDBJ databases">
        <title>Genomic insights into metabolism of Thermodesulfobium acidiphilum.</title>
        <authorList>
            <person name="Toshchakov S.V."/>
            <person name="Frolov E.N."/>
            <person name="Kublanov I.V."/>
            <person name="Samarov N.I."/>
            <person name="Novikov A."/>
            <person name="Lebedinsky A.V."/>
            <person name="Bonch-Osmolovskaya E.A."/>
            <person name="Chernyh N.A."/>
        </authorList>
    </citation>
    <scope>NUCLEOTIDE SEQUENCE [LARGE SCALE GENOMIC DNA]</scope>
    <source>
        <strain evidence="7 8">3127-1</strain>
    </source>
</reference>
<keyword evidence="3 5" id="KW-1133">Transmembrane helix</keyword>
<dbReference type="KEGG" id="taci:TDSAC_1553"/>